<dbReference type="AlphaFoldDB" id="A0A1E5SZ25"/>
<gene>
    <name evidence="1" type="ORF">BFP71_12880</name>
</gene>
<dbReference type="EMBL" id="MDGQ01000005">
    <property type="protein sequence ID" value="OEK04371.1"/>
    <property type="molecule type" value="Genomic_DNA"/>
</dbReference>
<reference evidence="1 2" key="1">
    <citation type="submission" date="2016-08" db="EMBL/GenBank/DDBJ databases">
        <title>Draft genome of Fabibacter sp. strain SK-8.</title>
        <authorList>
            <person name="Wong S.-K."/>
            <person name="Hamasaki K."/>
            <person name="Yoshizawa S."/>
        </authorList>
    </citation>
    <scope>NUCLEOTIDE SEQUENCE [LARGE SCALE GENOMIC DNA]</scope>
    <source>
        <strain evidence="1 2">SK-8</strain>
    </source>
</reference>
<evidence type="ECO:0000313" key="2">
    <source>
        <dbReference type="Proteomes" id="UP000095552"/>
    </source>
</evidence>
<dbReference type="Proteomes" id="UP000095552">
    <property type="component" value="Unassembled WGS sequence"/>
</dbReference>
<proteinExistence type="predicted"/>
<protein>
    <recommendedName>
        <fullName evidence="3">Lipocalin-like domain-containing protein</fullName>
    </recommendedName>
</protein>
<comment type="caution">
    <text evidence="1">The sequence shown here is derived from an EMBL/GenBank/DDBJ whole genome shotgun (WGS) entry which is preliminary data.</text>
</comment>
<evidence type="ECO:0000313" key="1">
    <source>
        <dbReference type="EMBL" id="OEK04371.1"/>
    </source>
</evidence>
<name>A0A1E5SZ25_9BACT</name>
<evidence type="ECO:0008006" key="3">
    <source>
        <dbReference type="Google" id="ProtNLM"/>
    </source>
</evidence>
<sequence>MKMLNPTKAKFSIILLLIFILGCGSSESKKESNNESFDPIGEWEYKVTTDVSYGVITISEQGNSYAASMTTEVFGTLELMNLSLEGTTLTGDLNVGGTPATIKCEFDGNEFTGLVSAGETKFPMVGHRAN</sequence>
<dbReference type="RefSeq" id="WP_069835876.1">
    <property type="nucleotide sequence ID" value="NZ_MDGQ01000005.1"/>
</dbReference>
<dbReference type="STRING" id="1563681.BFP71_12880"/>
<accession>A0A1E5SZ25</accession>
<dbReference type="PROSITE" id="PS51257">
    <property type="entry name" value="PROKAR_LIPOPROTEIN"/>
    <property type="match status" value="1"/>
</dbReference>
<dbReference type="OrthoDB" id="9864177at2"/>
<organism evidence="1 2">
    <name type="scientific">Roseivirga misakiensis</name>
    <dbReference type="NCBI Taxonomy" id="1563681"/>
    <lineage>
        <taxon>Bacteria</taxon>
        <taxon>Pseudomonadati</taxon>
        <taxon>Bacteroidota</taxon>
        <taxon>Cytophagia</taxon>
        <taxon>Cytophagales</taxon>
        <taxon>Roseivirgaceae</taxon>
        <taxon>Roseivirga</taxon>
    </lineage>
</organism>
<keyword evidence="2" id="KW-1185">Reference proteome</keyword>